<dbReference type="InterPro" id="IPR016135">
    <property type="entry name" value="UBQ-conjugating_enzyme/RWD"/>
</dbReference>
<dbReference type="PROSITE" id="PS50127">
    <property type="entry name" value="UBC_2"/>
    <property type="match status" value="1"/>
</dbReference>
<dbReference type="InterPro" id="IPR050113">
    <property type="entry name" value="Ub_conjugating_enzyme"/>
</dbReference>
<name>A0A9X9MDP4_GULGU</name>
<evidence type="ECO:0000313" key="3">
    <source>
        <dbReference type="Proteomes" id="UP000269945"/>
    </source>
</evidence>
<organism evidence="2 3">
    <name type="scientific">Gulo gulo</name>
    <name type="common">Wolverine</name>
    <name type="synonym">Gluton</name>
    <dbReference type="NCBI Taxonomy" id="48420"/>
    <lineage>
        <taxon>Eukaryota</taxon>
        <taxon>Metazoa</taxon>
        <taxon>Chordata</taxon>
        <taxon>Craniata</taxon>
        <taxon>Vertebrata</taxon>
        <taxon>Euteleostomi</taxon>
        <taxon>Mammalia</taxon>
        <taxon>Eutheria</taxon>
        <taxon>Laurasiatheria</taxon>
        <taxon>Carnivora</taxon>
        <taxon>Caniformia</taxon>
        <taxon>Musteloidea</taxon>
        <taxon>Mustelidae</taxon>
        <taxon>Guloninae</taxon>
        <taxon>Gulo</taxon>
    </lineage>
</organism>
<dbReference type="AlphaFoldDB" id="A0A9X9MDP4"/>
<reference evidence="2 3" key="1">
    <citation type="submission" date="2018-10" db="EMBL/GenBank/DDBJ databases">
        <authorList>
            <person name="Ekblom R."/>
            <person name="Jareborg N."/>
        </authorList>
    </citation>
    <scope>NUCLEOTIDE SEQUENCE [LARGE SCALE GENOMIC DNA]</scope>
    <source>
        <tissue evidence="2">Muscle</tissue>
    </source>
</reference>
<dbReference type="Pfam" id="PF00179">
    <property type="entry name" value="UQ_con"/>
    <property type="match status" value="1"/>
</dbReference>
<dbReference type="EMBL" id="CYRY02047121">
    <property type="protein sequence ID" value="VCX43044.1"/>
    <property type="molecule type" value="Genomic_DNA"/>
</dbReference>
<gene>
    <name evidence="2" type="ORF">BN2614_LOCUS1</name>
</gene>
<keyword evidence="3" id="KW-1185">Reference proteome</keyword>
<dbReference type="Gene3D" id="3.10.110.10">
    <property type="entry name" value="Ubiquitin Conjugating Enzyme"/>
    <property type="match status" value="1"/>
</dbReference>
<comment type="caution">
    <text evidence="2">The sequence shown here is derived from an EMBL/GenBank/DDBJ whole genome shotgun (WGS) entry which is preliminary data.</text>
</comment>
<proteinExistence type="predicted"/>
<dbReference type="Proteomes" id="UP000269945">
    <property type="component" value="Unassembled WGS sequence"/>
</dbReference>
<sequence>MEQLTPYMKTCIISSPWSSQVAPLPMPMVKFLTSCYYPNVKTQRNICLDTLKDKRSAGYDVRTILLSIQSLLGEPNIGSPLNTHTAELWKNPHSL</sequence>
<dbReference type="InterPro" id="IPR000608">
    <property type="entry name" value="UBC"/>
</dbReference>
<dbReference type="SUPFAM" id="SSF54495">
    <property type="entry name" value="UBC-like"/>
    <property type="match status" value="1"/>
</dbReference>
<protein>
    <recommendedName>
        <fullName evidence="1">UBC core domain-containing protein</fullName>
    </recommendedName>
</protein>
<evidence type="ECO:0000259" key="1">
    <source>
        <dbReference type="PROSITE" id="PS50127"/>
    </source>
</evidence>
<feature type="domain" description="UBC core" evidence="1">
    <location>
        <begin position="1"/>
        <end position="95"/>
    </location>
</feature>
<evidence type="ECO:0000313" key="2">
    <source>
        <dbReference type="EMBL" id="VCX43044.1"/>
    </source>
</evidence>
<dbReference type="PANTHER" id="PTHR24067">
    <property type="entry name" value="UBIQUITIN-CONJUGATING ENZYME E2"/>
    <property type="match status" value="1"/>
</dbReference>
<accession>A0A9X9MDP4</accession>